<dbReference type="RefSeq" id="WP_146440494.1">
    <property type="nucleotide sequence ID" value="NZ_SJPL01000001.1"/>
</dbReference>
<dbReference type="Proteomes" id="UP000317238">
    <property type="component" value="Unassembled WGS sequence"/>
</dbReference>
<dbReference type="SUPFAM" id="SSF53383">
    <property type="entry name" value="PLP-dependent transferases"/>
    <property type="match status" value="1"/>
</dbReference>
<dbReference type="InterPro" id="IPR015424">
    <property type="entry name" value="PyrdxlP-dep_Trfase"/>
</dbReference>
<accession>A0A5C5Y161</accession>
<dbReference type="FunFam" id="3.40.640.10:FF:000066">
    <property type="entry name" value="Aspartate aminotransferase"/>
    <property type="match status" value="1"/>
</dbReference>
<evidence type="ECO:0000313" key="8">
    <source>
        <dbReference type="EMBL" id="TWT68559.1"/>
    </source>
</evidence>
<keyword evidence="6" id="KW-0663">Pyridoxal phosphate</keyword>
<evidence type="ECO:0000256" key="3">
    <source>
        <dbReference type="ARBA" id="ARBA00011738"/>
    </source>
</evidence>
<dbReference type="CDD" id="cd00609">
    <property type="entry name" value="AAT_like"/>
    <property type="match status" value="1"/>
</dbReference>
<organism evidence="8 9">
    <name type="scientific">Crateriforma conspicua</name>
    <dbReference type="NCBI Taxonomy" id="2527996"/>
    <lineage>
        <taxon>Bacteria</taxon>
        <taxon>Pseudomonadati</taxon>
        <taxon>Planctomycetota</taxon>
        <taxon>Planctomycetia</taxon>
        <taxon>Planctomycetales</taxon>
        <taxon>Planctomycetaceae</taxon>
        <taxon>Crateriforma</taxon>
    </lineage>
</organism>
<dbReference type="GO" id="GO:0030170">
    <property type="term" value="F:pyridoxal phosphate binding"/>
    <property type="evidence" value="ECO:0007669"/>
    <property type="project" value="InterPro"/>
</dbReference>
<gene>
    <name evidence="8" type="primary">aspC</name>
    <name evidence="8" type="ORF">Pan14r_08050</name>
</gene>
<comment type="subunit">
    <text evidence="3">Homodimer.</text>
</comment>
<dbReference type="InterPro" id="IPR000796">
    <property type="entry name" value="Asp_trans"/>
</dbReference>
<dbReference type="OrthoDB" id="9766445at2"/>
<evidence type="ECO:0000256" key="1">
    <source>
        <dbReference type="ARBA" id="ARBA00001933"/>
    </source>
</evidence>
<evidence type="ECO:0000259" key="7">
    <source>
        <dbReference type="Pfam" id="PF00155"/>
    </source>
</evidence>
<comment type="similarity">
    <text evidence="2">Belongs to the class-I pyridoxal-phosphate-dependent aminotransferase family.</text>
</comment>
<dbReference type="Gene3D" id="3.40.640.10">
    <property type="entry name" value="Type I PLP-dependent aspartate aminotransferase-like (Major domain)"/>
    <property type="match status" value="1"/>
</dbReference>
<dbReference type="GO" id="GO:0042802">
    <property type="term" value="F:identical protein binding"/>
    <property type="evidence" value="ECO:0007669"/>
    <property type="project" value="TreeGrafter"/>
</dbReference>
<dbReference type="Gene3D" id="3.90.1150.10">
    <property type="entry name" value="Aspartate Aminotransferase, domain 1"/>
    <property type="match status" value="1"/>
</dbReference>
<reference evidence="8 9" key="1">
    <citation type="submission" date="2019-02" db="EMBL/GenBank/DDBJ databases">
        <title>Deep-cultivation of Planctomycetes and their phenomic and genomic characterization uncovers novel biology.</title>
        <authorList>
            <person name="Wiegand S."/>
            <person name="Jogler M."/>
            <person name="Boedeker C."/>
            <person name="Pinto D."/>
            <person name="Vollmers J."/>
            <person name="Rivas-Marin E."/>
            <person name="Kohn T."/>
            <person name="Peeters S.H."/>
            <person name="Heuer A."/>
            <person name="Rast P."/>
            <person name="Oberbeckmann S."/>
            <person name="Bunk B."/>
            <person name="Jeske O."/>
            <person name="Meyerdierks A."/>
            <person name="Storesund J.E."/>
            <person name="Kallscheuer N."/>
            <person name="Luecker S."/>
            <person name="Lage O.M."/>
            <person name="Pohl T."/>
            <person name="Merkel B.J."/>
            <person name="Hornburger P."/>
            <person name="Mueller R.-W."/>
            <person name="Bruemmer F."/>
            <person name="Labrenz M."/>
            <person name="Spormann A.M."/>
            <person name="Op Den Camp H."/>
            <person name="Overmann J."/>
            <person name="Amann R."/>
            <person name="Jetten M.S.M."/>
            <person name="Mascher T."/>
            <person name="Medema M.H."/>
            <person name="Devos D.P."/>
            <person name="Kaster A.-K."/>
            <person name="Ovreas L."/>
            <person name="Rohde M."/>
            <person name="Galperin M.Y."/>
            <person name="Jogler C."/>
        </authorList>
    </citation>
    <scope>NUCLEOTIDE SEQUENCE [LARGE SCALE GENOMIC DNA]</scope>
    <source>
        <strain evidence="8 9">Pan14r</strain>
    </source>
</reference>
<evidence type="ECO:0000256" key="2">
    <source>
        <dbReference type="ARBA" id="ARBA00007441"/>
    </source>
</evidence>
<evidence type="ECO:0000256" key="6">
    <source>
        <dbReference type="ARBA" id="ARBA00022898"/>
    </source>
</evidence>
<dbReference type="GO" id="GO:0006520">
    <property type="term" value="P:amino acid metabolic process"/>
    <property type="evidence" value="ECO:0007669"/>
    <property type="project" value="InterPro"/>
</dbReference>
<dbReference type="EMBL" id="SJPL01000001">
    <property type="protein sequence ID" value="TWT68559.1"/>
    <property type="molecule type" value="Genomic_DNA"/>
</dbReference>
<dbReference type="InterPro" id="IPR015422">
    <property type="entry name" value="PyrdxlP-dep_Trfase_small"/>
</dbReference>
<dbReference type="AlphaFoldDB" id="A0A5C5Y161"/>
<dbReference type="EC" id="2.6.1.1" evidence="8"/>
<dbReference type="PANTHER" id="PTHR11879">
    <property type="entry name" value="ASPARTATE AMINOTRANSFERASE"/>
    <property type="match status" value="1"/>
</dbReference>
<dbReference type="PRINTS" id="PR00799">
    <property type="entry name" value="TRANSAMINASE"/>
</dbReference>
<dbReference type="NCBIfam" id="NF006719">
    <property type="entry name" value="PRK09257.1"/>
    <property type="match status" value="1"/>
</dbReference>
<feature type="domain" description="Aminotransferase class I/classII large" evidence="7">
    <location>
        <begin position="36"/>
        <end position="398"/>
    </location>
</feature>
<dbReference type="GO" id="GO:0004069">
    <property type="term" value="F:L-aspartate:2-oxoglutarate aminotransferase activity"/>
    <property type="evidence" value="ECO:0007669"/>
    <property type="project" value="UniProtKB-EC"/>
</dbReference>
<evidence type="ECO:0000313" key="9">
    <source>
        <dbReference type="Proteomes" id="UP000317238"/>
    </source>
</evidence>
<evidence type="ECO:0000256" key="4">
    <source>
        <dbReference type="ARBA" id="ARBA00022576"/>
    </source>
</evidence>
<protein>
    <submittedName>
        <fullName evidence="8">Aspartate aminotransferase</fullName>
        <ecNumber evidence="8">2.6.1.1</ecNumber>
    </submittedName>
</protein>
<dbReference type="Pfam" id="PF00155">
    <property type="entry name" value="Aminotran_1_2"/>
    <property type="match status" value="1"/>
</dbReference>
<name>A0A5C5Y161_9PLAN</name>
<comment type="caution">
    <text evidence="8">The sequence shown here is derived from an EMBL/GenBank/DDBJ whole genome shotgun (WGS) entry which is preliminary data.</text>
</comment>
<proteinExistence type="inferred from homology"/>
<dbReference type="InterPro" id="IPR015421">
    <property type="entry name" value="PyrdxlP-dep_Trfase_major"/>
</dbReference>
<dbReference type="InterPro" id="IPR004839">
    <property type="entry name" value="Aminotransferase_I/II_large"/>
</dbReference>
<sequence>MSEPAAAPLQLSSVQPAPPDAILGLTESFLADPRSDKMNLTVGVYKDDSGITPIMRAVKQAEQILIEGEKTKGYLPIDGMADYRNAVRDMVFDGKVPNERAAVVQAPGGTGALRVSAEFLADQFARPRVFLPTPTWANHGAIMNAAGLEAVSYRYLSADKTSLDLPGMLDDLSANARPGDVILLHACCHNPSGVDPDAQQWEQIAARITELKLFPLIDFAYQGFGDGLAEDSVGLHTMLRHVPECLVCSSFSKNFGLYSERTGAVVMMAADQAAASASVSQIKRLVRCNYSNPPRHGASIVATILGDEALRRTWKSELMEMRQRIHRLRESFVKGMQEVAPDRDYSFLLSQKGMFSFSGLSPMQVDQLRSEHGIYLVGSGRINVAGMAEDRIDWLCEKVAAVL</sequence>
<comment type="cofactor">
    <cofactor evidence="1">
        <name>pyridoxal 5'-phosphate</name>
        <dbReference type="ChEBI" id="CHEBI:597326"/>
    </cofactor>
</comment>
<keyword evidence="4 8" id="KW-0032">Aminotransferase</keyword>
<keyword evidence="9" id="KW-1185">Reference proteome</keyword>
<dbReference type="PANTHER" id="PTHR11879:SF22">
    <property type="entry name" value="ASPARTATE AMINOTRANSFERASE, MITOCHONDRIAL"/>
    <property type="match status" value="1"/>
</dbReference>
<evidence type="ECO:0000256" key="5">
    <source>
        <dbReference type="ARBA" id="ARBA00022679"/>
    </source>
</evidence>
<keyword evidence="5 8" id="KW-0808">Transferase</keyword>